<evidence type="ECO:0000313" key="12">
    <source>
        <dbReference type="RefSeq" id="XP_021568009.1"/>
    </source>
</evidence>
<dbReference type="InterPro" id="IPR015505">
    <property type="entry name" value="Coronin"/>
</dbReference>
<protein>
    <recommendedName>
        <fullName evidence="9">Coronin</fullName>
    </recommendedName>
</protein>
<dbReference type="PROSITE" id="PS50082">
    <property type="entry name" value="WD_REPEATS_2"/>
    <property type="match status" value="1"/>
</dbReference>
<evidence type="ECO:0000256" key="6">
    <source>
        <dbReference type="ARBA" id="ARBA00023203"/>
    </source>
</evidence>
<keyword evidence="5 9" id="KW-0677">Repeat</keyword>
<dbReference type="Gene3D" id="2.130.10.10">
    <property type="entry name" value="YVTN repeat-like/Quinoprotein amine dehydrogenase"/>
    <property type="match status" value="1"/>
</dbReference>
<dbReference type="GeneID" id="103260384"/>
<comment type="similarity">
    <text evidence="2 9">Belongs to the WD repeat coronin family.</text>
</comment>
<keyword evidence="3" id="KW-0963">Cytoplasm</keyword>
<dbReference type="RefSeq" id="XP_021568009.1">
    <property type="nucleotide sequence ID" value="XM_021712334.1"/>
</dbReference>
<organism evidence="11 12">
    <name type="scientific">Carlito syrichta</name>
    <name type="common">Philippine tarsier</name>
    <name type="synonym">Tarsius syrichta</name>
    <dbReference type="NCBI Taxonomy" id="1868482"/>
    <lineage>
        <taxon>Eukaryota</taxon>
        <taxon>Metazoa</taxon>
        <taxon>Chordata</taxon>
        <taxon>Craniata</taxon>
        <taxon>Vertebrata</taxon>
        <taxon>Euteleostomi</taxon>
        <taxon>Mammalia</taxon>
        <taxon>Eutheria</taxon>
        <taxon>Euarchontoglires</taxon>
        <taxon>Primates</taxon>
        <taxon>Haplorrhini</taxon>
        <taxon>Tarsiiformes</taxon>
        <taxon>Tarsiidae</taxon>
        <taxon>Carlito</taxon>
    </lineage>
</organism>
<dbReference type="SMART" id="SM00320">
    <property type="entry name" value="WD40"/>
    <property type="match status" value="2"/>
</dbReference>
<dbReference type="InterPro" id="IPR015943">
    <property type="entry name" value="WD40/YVTN_repeat-like_dom_sf"/>
</dbReference>
<sequence>MNRFKVSKFRHTEARPPRREAWISDIRAGTSPSCGNHIKSSCSLIAFNSDRPGVLGIVPLEGQGGDKRHVAYLGCHSDLVTDLDFSPFDDFLLATGSADRMVKLWRLPTLGQALPSVPGVMLGPEDLPVEVLQFHPTSDGVLVSAAGTAVKVWDATKQQPLTELATHGDLVQSAIWSRDGVLVGTACKPYLTTCLVV</sequence>
<dbReference type="PROSITE" id="PS50294">
    <property type="entry name" value="WD_REPEATS_REGION"/>
    <property type="match status" value="1"/>
</dbReference>
<keyword evidence="6" id="KW-0009">Actin-binding</keyword>
<evidence type="ECO:0000256" key="9">
    <source>
        <dbReference type="RuleBase" id="RU280818"/>
    </source>
</evidence>
<dbReference type="Pfam" id="PF00400">
    <property type="entry name" value="WD40"/>
    <property type="match status" value="1"/>
</dbReference>
<reference evidence="12" key="1">
    <citation type="submission" date="2025-08" db="UniProtKB">
        <authorList>
            <consortium name="RefSeq"/>
        </authorList>
    </citation>
    <scope>IDENTIFICATION</scope>
</reference>
<keyword evidence="4 8" id="KW-0853">WD repeat</keyword>
<dbReference type="GO" id="GO:0003779">
    <property type="term" value="F:actin binding"/>
    <property type="evidence" value="ECO:0007669"/>
    <property type="project" value="UniProtKB-KW"/>
</dbReference>
<dbReference type="AlphaFoldDB" id="A0A3Q0DUS8"/>
<evidence type="ECO:0000256" key="2">
    <source>
        <dbReference type="ARBA" id="ARBA00009482"/>
    </source>
</evidence>
<dbReference type="Proteomes" id="UP000189704">
    <property type="component" value="Unplaced"/>
</dbReference>
<evidence type="ECO:0000313" key="11">
    <source>
        <dbReference type="Proteomes" id="UP000189704"/>
    </source>
</evidence>
<dbReference type="InterPro" id="IPR015048">
    <property type="entry name" value="DUF1899"/>
</dbReference>
<dbReference type="GO" id="GO:0005737">
    <property type="term" value="C:cytoplasm"/>
    <property type="evidence" value="ECO:0007669"/>
    <property type="project" value="UniProtKB-SubCell"/>
</dbReference>
<dbReference type="PANTHER" id="PTHR10856">
    <property type="entry name" value="CORONIN"/>
    <property type="match status" value="1"/>
</dbReference>
<evidence type="ECO:0000259" key="10">
    <source>
        <dbReference type="SMART" id="SM01166"/>
    </source>
</evidence>
<gene>
    <name evidence="12" type="primary">LOC103260384</name>
</gene>
<evidence type="ECO:0000256" key="1">
    <source>
        <dbReference type="ARBA" id="ARBA00004496"/>
    </source>
</evidence>
<evidence type="ECO:0000256" key="8">
    <source>
        <dbReference type="PROSITE-ProRule" id="PRU00221"/>
    </source>
</evidence>
<name>A0A3Q0DUS8_CARSF</name>
<dbReference type="SMART" id="SM01166">
    <property type="entry name" value="DUF1899"/>
    <property type="match status" value="1"/>
</dbReference>
<comment type="subcellular location">
    <subcellularLocation>
        <location evidence="1">Cytoplasm</location>
    </subcellularLocation>
</comment>
<accession>A0A3Q0DUS8</accession>
<evidence type="ECO:0000256" key="4">
    <source>
        <dbReference type="ARBA" id="ARBA00022574"/>
    </source>
</evidence>
<keyword evidence="11" id="KW-1185">Reference proteome</keyword>
<dbReference type="OrthoDB" id="1850764at2759"/>
<feature type="repeat" description="WD" evidence="8">
    <location>
        <begin position="73"/>
        <end position="107"/>
    </location>
</feature>
<comment type="function">
    <text evidence="7">F-actin regulator involved in anterograde Golgi to endosome transport: upon ubiquitination via 'Lys-33'-linked ubiquitin chains by the BCR(KLHL20) E3 ubiquitin ligase complex, interacts with EPS15 and localizes to the trans-Golgi network, where it promotes actin polymerization, thereby facilitating post-Golgi trafficking. May play a role in the maintenance of the Golgi apparatus morphology.</text>
</comment>
<feature type="domain" description="DUF1899" evidence="10">
    <location>
        <begin position="3"/>
        <end position="64"/>
    </location>
</feature>
<proteinExistence type="inferred from homology"/>
<dbReference type="InterPro" id="IPR036322">
    <property type="entry name" value="WD40_repeat_dom_sf"/>
</dbReference>
<dbReference type="InterPro" id="IPR001680">
    <property type="entry name" value="WD40_rpt"/>
</dbReference>
<dbReference type="PANTHER" id="PTHR10856:SF20">
    <property type="entry name" value="CORONIN-7"/>
    <property type="match status" value="1"/>
</dbReference>
<dbReference type="SUPFAM" id="SSF50978">
    <property type="entry name" value="WD40 repeat-like"/>
    <property type="match status" value="1"/>
</dbReference>
<evidence type="ECO:0000256" key="7">
    <source>
        <dbReference type="ARBA" id="ARBA00024838"/>
    </source>
</evidence>
<evidence type="ECO:0000256" key="5">
    <source>
        <dbReference type="ARBA" id="ARBA00022737"/>
    </source>
</evidence>
<dbReference type="KEGG" id="csyr:103260384"/>
<dbReference type="Pfam" id="PF08953">
    <property type="entry name" value="DUF1899"/>
    <property type="match status" value="1"/>
</dbReference>
<evidence type="ECO:0000256" key="3">
    <source>
        <dbReference type="ARBA" id="ARBA00022490"/>
    </source>
</evidence>